<evidence type="ECO:0000313" key="2">
    <source>
        <dbReference type="Proteomes" id="UP000076858"/>
    </source>
</evidence>
<proteinExistence type="predicted"/>
<keyword evidence="2" id="KW-1185">Reference proteome</keyword>
<gene>
    <name evidence="1" type="ORF">APZ42_008506</name>
</gene>
<organism evidence="1 2">
    <name type="scientific">Daphnia magna</name>
    <dbReference type="NCBI Taxonomy" id="35525"/>
    <lineage>
        <taxon>Eukaryota</taxon>
        <taxon>Metazoa</taxon>
        <taxon>Ecdysozoa</taxon>
        <taxon>Arthropoda</taxon>
        <taxon>Crustacea</taxon>
        <taxon>Branchiopoda</taxon>
        <taxon>Diplostraca</taxon>
        <taxon>Cladocera</taxon>
        <taxon>Anomopoda</taxon>
        <taxon>Daphniidae</taxon>
        <taxon>Daphnia</taxon>
    </lineage>
</organism>
<dbReference type="EMBL" id="LRGB01023314">
    <property type="protein sequence ID" value="KZR96901.1"/>
    <property type="molecule type" value="Genomic_DNA"/>
</dbReference>
<feature type="non-terminal residue" evidence="1">
    <location>
        <position position="1"/>
    </location>
</feature>
<dbReference type="Proteomes" id="UP000076858">
    <property type="component" value="Unassembled WGS sequence"/>
</dbReference>
<dbReference type="AlphaFoldDB" id="A0A164ELG8"/>
<comment type="caution">
    <text evidence="1">The sequence shown here is derived from an EMBL/GenBank/DDBJ whole genome shotgun (WGS) entry which is preliminary data.</text>
</comment>
<name>A0A164ELG8_9CRUS</name>
<feature type="non-terminal residue" evidence="1">
    <location>
        <position position="40"/>
    </location>
</feature>
<reference evidence="1 2" key="1">
    <citation type="submission" date="2016-03" db="EMBL/GenBank/DDBJ databases">
        <title>EvidentialGene: Evidence-directed Construction of Genes on Genomes.</title>
        <authorList>
            <person name="Gilbert D.G."/>
            <person name="Choi J.-H."/>
            <person name="Mockaitis K."/>
            <person name="Colbourne J."/>
            <person name="Pfrender M."/>
        </authorList>
    </citation>
    <scope>NUCLEOTIDE SEQUENCE [LARGE SCALE GENOMIC DNA]</scope>
    <source>
        <strain evidence="1 2">Xinb3</strain>
        <tissue evidence="1">Complete organism</tissue>
    </source>
</reference>
<evidence type="ECO:0000313" key="1">
    <source>
        <dbReference type="EMBL" id="KZR96901.1"/>
    </source>
</evidence>
<sequence length="40" mass="4787">TTIEGEKVTIENYYNGIFPWQSSFEISFQSKYHLIDAWML</sequence>
<accession>A0A164ELG8</accession>
<protein>
    <submittedName>
        <fullName evidence="1">Uncharacterized protein</fullName>
    </submittedName>
</protein>